<gene>
    <name evidence="3" type="ORF">BaRGS_00021396</name>
</gene>
<evidence type="ECO:0000313" key="3">
    <source>
        <dbReference type="EMBL" id="KAK7487307.1"/>
    </source>
</evidence>
<reference evidence="3 4" key="1">
    <citation type="journal article" date="2023" name="Sci. Data">
        <title>Genome assembly of the Korean intertidal mud-creeper Batillaria attramentaria.</title>
        <authorList>
            <person name="Patra A.K."/>
            <person name="Ho P.T."/>
            <person name="Jun S."/>
            <person name="Lee S.J."/>
            <person name="Kim Y."/>
            <person name="Won Y.J."/>
        </authorList>
    </citation>
    <scope>NUCLEOTIDE SEQUENCE [LARGE SCALE GENOMIC DNA]</scope>
    <source>
        <strain evidence="3">Wonlab-2016</strain>
    </source>
</reference>
<feature type="signal peptide" evidence="2">
    <location>
        <begin position="1"/>
        <end position="25"/>
    </location>
</feature>
<accession>A0ABD0KJR0</accession>
<sequence>MKSVLVSLALVVHLLVCSVAPQSGGYDDGGRRDRTKDGGYVEPPKTGYEKPKTGYDEPPKYDYVPPKTGYDEPQKNYYVPPKTGYNEPPKTGYVPPYGSK</sequence>
<comment type="caution">
    <text evidence="3">The sequence shown here is derived from an EMBL/GenBank/DDBJ whole genome shotgun (WGS) entry which is preliminary data.</text>
</comment>
<evidence type="ECO:0000256" key="1">
    <source>
        <dbReference type="SAM" id="MobiDB-lite"/>
    </source>
</evidence>
<organism evidence="3 4">
    <name type="scientific">Batillaria attramentaria</name>
    <dbReference type="NCBI Taxonomy" id="370345"/>
    <lineage>
        <taxon>Eukaryota</taxon>
        <taxon>Metazoa</taxon>
        <taxon>Spiralia</taxon>
        <taxon>Lophotrochozoa</taxon>
        <taxon>Mollusca</taxon>
        <taxon>Gastropoda</taxon>
        <taxon>Caenogastropoda</taxon>
        <taxon>Sorbeoconcha</taxon>
        <taxon>Cerithioidea</taxon>
        <taxon>Batillariidae</taxon>
        <taxon>Batillaria</taxon>
    </lineage>
</organism>
<dbReference type="EMBL" id="JACVVK020000166">
    <property type="protein sequence ID" value="KAK7487307.1"/>
    <property type="molecule type" value="Genomic_DNA"/>
</dbReference>
<keyword evidence="2" id="KW-0732">Signal</keyword>
<dbReference type="AlphaFoldDB" id="A0ABD0KJR0"/>
<evidence type="ECO:0000256" key="2">
    <source>
        <dbReference type="SAM" id="SignalP"/>
    </source>
</evidence>
<feature type="region of interest" description="Disordered" evidence="1">
    <location>
        <begin position="20"/>
        <end position="100"/>
    </location>
</feature>
<name>A0ABD0KJR0_9CAEN</name>
<proteinExistence type="predicted"/>
<protein>
    <submittedName>
        <fullName evidence="3">Uncharacterized protein</fullName>
    </submittedName>
</protein>
<keyword evidence="4" id="KW-1185">Reference proteome</keyword>
<feature type="compositionally biased region" description="Basic and acidic residues" evidence="1">
    <location>
        <begin position="47"/>
        <end position="60"/>
    </location>
</feature>
<feature type="chain" id="PRO_5044840134" evidence="2">
    <location>
        <begin position="26"/>
        <end position="100"/>
    </location>
</feature>
<evidence type="ECO:0000313" key="4">
    <source>
        <dbReference type="Proteomes" id="UP001519460"/>
    </source>
</evidence>
<dbReference type="Proteomes" id="UP001519460">
    <property type="component" value="Unassembled WGS sequence"/>
</dbReference>
<feature type="compositionally biased region" description="Basic and acidic residues" evidence="1">
    <location>
        <begin position="28"/>
        <end position="39"/>
    </location>
</feature>